<proteinExistence type="predicted"/>
<dbReference type="AlphaFoldDB" id="A0A8X6S1K4"/>
<dbReference type="Proteomes" id="UP000887159">
    <property type="component" value="Unassembled WGS sequence"/>
</dbReference>
<comment type="caution">
    <text evidence="1">The sequence shown here is derived from an EMBL/GenBank/DDBJ whole genome shotgun (WGS) entry which is preliminary data.</text>
</comment>
<accession>A0A8X6S1K4</accession>
<gene>
    <name evidence="1" type="ORF">TNCV_3507751</name>
</gene>
<organism evidence="1 2">
    <name type="scientific">Trichonephila clavipes</name>
    <name type="common">Golden silk orbweaver</name>
    <name type="synonym">Nephila clavipes</name>
    <dbReference type="NCBI Taxonomy" id="2585209"/>
    <lineage>
        <taxon>Eukaryota</taxon>
        <taxon>Metazoa</taxon>
        <taxon>Ecdysozoa</taxon>
        <taxon>Arthropoda</taxon>
        <taxon>Chelicerata</taxon>
        <taxon>Arachnida</taxon>
        <taxon>Araneae</taxon>
        <taxon>Araneomorphae</taxon>
        <taxon>Entelegynae</taxon>
        <taxon>Araneoidea</taxon>
        <taxon>Nephilidae</taxon>
        <taxon>Trichonephila</taxon>
    </lineage>
</organism>
<reference evidence="1" key="1">
    <citation type="submission" date="2020-08" db="EMBL/GenBank/DDBJ databases">
        <title>Multicomponent nature underlies the extraordinary mechanical properties of spider dragline silk.</title>
        <authorList>
            <person name="Kono N."/>
            <person name="Nakamura H."/>
            <person name="Mori M."/>
            <person name="Yoshida Y."/>
            <person name="Ohtoshi R."/>
            <person name="Malay A.D."/>
            <person name="Moran D.A.P."/>
            <person name="Tomita M."/>
            <person name="Numata K."/>
            <person name="Arakawa K."/>
        </authorList>
    </citation>
    <scope>NUCLEOTIDE SEQUENCE</scope>
</reference>
<keyword evidence="2" id="KW-1185">Reference proteome</keyword>
<sequence>MPIMTLGTEVYVQMFRSGGQSDAKFPVFSSQKGLEERLELGTFRFENKYISHHANTIVIARTWRLLLVYIVITPPRKDSIWVLFDLKASILATTSKRSSSRGDNYWFISISNRHRCKSEWAWGYNICSTTGVTEMTVQHIEAEEETWCHHFQLEVHQHAMETSRLT</sequence>
<name>A0A8X6S1K4_TRICX</name>
<protein>
    <submittedName>
        <fullName evidence="1">Uncharacterized protein</fullName>
    </submittedName>
</protein>
<evidence type="ECO:0000313" key="1">
    <source>
        <dbReference type="EMBL" id="GFY02895.1"/>
    </source>
</evidence>
<dbReference type="EMBL" id="BMAU01021233">
    <property type="protein sequence ID" value="GFY02895.1"/>
    <property type="molecule type" value="Genomic_DNA"/>
</dbReference>
<evidence type="ECO:0000313" key="2">
    <source>
        <dbReference type="Proteomes" id="UP000887159"/>
    </source>
</evidence>